<organism evidence="2 3">
    <name type="scientific">Hymenobacter tibetensis</name>
    <dbReference type="NCBI Taxonomy" id="497967"/>
    <lineage>
        <taxon>Bacteria</taxon>
        <taxon>Pseudomonadati</taxon>
        <taxon>Bacteroidota</taxon>
        <taxon>Cytophagia</taxon>
        <taxon>Cytophagales</taxon>
        <taxon>Hymenobacteraceae</taxon>
        <taxon>Hymenobacter</taxon>
    </lineage>
</organism>
<evidence type="ECO:0000313" key="2">
    <source>
        <dbReference type="EMBL" id="UOG75437.1"/>
    </source>
</evidence>
<accession>A0ABY4CZK1</accession>
<feature type="transmembrane region" description="Helical" evidence="1">
    <location>
        <begin position="188"/>
        <end position="210"/>
    </location>
</feature>
<sequence>MAPSVSARFRPVLLFSSLAVLVLGVEYFIIQQPDFLVRPTLSAAVTFDLLVWPPVLFYIFIVRRYQLPITAIGVVFAAMLALSYYLIPVAQQEYLRGARQVLPLLEAASFLLLLLNMRRLRLAYLAARPSTPDITANLSVAFTAVFNQPVEGLVFEASLWYHAFLSWKSKPRYLVGQQAFSGHCQSGFVALLLTFAGLSVIETGAAHILLVRWNPGVALAALLLNVYMLVGFIGHLRAVLLCPPVLLTASGELLLRAGLVWRLSAPATSLIAIRRITDVPPAATDLLNLAKPLLTPPNILLTFGAPVVITGPYGLRRKACQLAVYIDDVTACYDALLEVAPNASCKNP</sequence>
<feature type="transmembrane region" description="Helical" evidence="1">
    <location>
        <begin position="293"/>
        <end position="315"/>
    </location>
</feature>
<feature type="transmembrane region" description="Helical" evidence="1">
    <location>
        <begin position="12"/>
        <end position="30"/>
    </location>
</feature>
<feature type="transmembrane region" description="Helical" evidence="1">
    <location>
        <begin position="67"/>
        <end position="86"/>
    </location>
</feature>
<dbReference type="RefSeq" id="WP_243799550.1">
    <property type="nucleotide sequence ID" value="NZ_CP094669.1"/>
</dbReference>
<dbReference type="Proteomes" id="UP000831113">
    <property type="component" value="Chromosome"/>
</dbReference>
<evidence type="ECO:0000313" key="3">
    <source>
        <dbReference type="Proteomes" id="UP000831113"/>
    </source>
</evidence>
<keyword evidence="1" id="KW-0812">Transmembrane</keyword>
<evidence type="ECO:0000256" key="1">
    <source>
        <dbReference type="SAM" id="Phobius"/>
    </source>
</evidence>
<proteinExistence type="predicted"/>
<keyword evidence="3" id="KW-1185">Reference proteome</keyword>
<feature type="transmembrane region" description="Helical" evidence="1">
    <location>
        <begin position="36"/>
        <end position="60"/>
    </location>
</feature>
<keyword evidence="1" id="KW-1133">Transmembrane helix</keyword>
<feature type="transmembrane region" description="Helical" evidence="1">
    <location>
        <begin position="216"/>
        <end position="241"/>
    </location>
</feature>
<dbReference type="EMBL" id="CP094669">
    <property type="protein sequence ID" value="UOG75437.1"/>
    <property type="molecule type" value="Genomic_DNA"/>
</dbReference>
<name>A0ABY4CZK1_9BACT</name>
<reference evidence="2 3" key="1">
    <citation type="submission" date="2022-03" db="EMBL/GenBank/DDBJ databases">
        <title>Hymenobactersp. isolated from the air.</title>
        <authorList>
            <person name="Won M."/>
            <person name="Kwon S.-W."/>
        </authorList>
    </citation>
    <scope>NUCLEOTIDE SEQUENCE [LARGE SCALE GENOMIC DNA]</scope>
    <source>
        <strain evidence="2 3">KACC 21982</strain>
    </source>
</reference>
<protein>
    <submittedName>
        <fullName evidence="2">Uncharacterized protein</fullName>
    </submittedName>
</protein>
<keyword evidence="1" id="KW-0472">Membrane</keyword>
<gene>
    <name evidence="2" type="ORF">MTX78_02310</name>
</gene>